<dbReference type="RefSeq" id="WP_378063488.1">
    <property type="nucleotide sequence ID" value="NZ_JBHSXS010000013.1"/>
</dbReference>
<dbReference type="EMBL" id="JBHSXS010000013">
    <property type="protein sequence ID" value="MFC6882414.1"/>
    <property type="molecule type" value="Genomic_DNA"/>
</dbReference>
<proteinExistence type="predicted"/>
<dbReference type="Proteomes" id="UP001596380">
    <property type="component" value="Unassembled WGS sequence"/>
</dbReference>
<reference evidence="2" key="1">
    <citation type="journal article" date="2019" name="Int. J. Syst. Evol. Microbiol.">
        <title>The Global Catalogue of Microorganisms (GCM) 10K type strain sequencing project: providing services to taxonomists for standard genome sequencing and annotation.</title>
        <authorList>
            <consortium name="The Broad Institute Genomics Platform"/>
            <consortium name="The Broad Institute Genome Sequencing Center for Infectious Disease"/>
            <person name="Wu L."/>
            <person name="Ma J."/>
        </authorList>
    </citation>
    <scope>NUCLEOTIDE SEQUENCE [LARGE SCALE GENOMIC DNA]</scope>
    <source>
        <strain evidence="2">JCM 3369</strain>
    </source>
</reference>
<organism evidence="1 2">
    <name type="scientific">Actinomadura yumaensis</name>
    <dbReference type="NCBI Taxonomy" id="111807"/>
    <lineage>
        <taxon>Bacteria</taxon>
        <taxon>Bacillati</taxon>
        <taxon>Actinomycetota</taxon>
        <taxon>Actinomycetes</taxon>
        <taxon>Streptosporangiales</taxon>
        <taxon>Thermomonosporaceae</taxon>
        <taxon>Actinomadura</taxon>
    </lineage>
</organism>
<accession>A0ABW2CNX6</accession>
<protein>
    <submittedName>
        <fullName evidence="1">Uncharacterized protein</fullName>
    </submittedName>
</protein>
<gene>
    <name evidence="1" type="ORF">ACFQKB_21845</name>
</gene>
<comment type="caution">
    <text evidence="1">The sequence shown here is derived from an EMBL/GenBank/DDBJ whole genome shotgun (WGS) entry which is preliminary data.</text>
</comment>
<evidence type="ECO:0000313" key="2">
    <source>
        <dbReference type="Proteomes" id="UP001596380"/>
    </source>
</evidence>
<keyword evidence="2" id="KW-1185">Reference proteome</keyword>
<name>A0ABW2CNX6_9ACTN</name>
<sequence length="332" mass="35864">MSATLTFPVPMTSTSRFVVAGRTIPKNLPALAITHATDAYRSHITGRLGTPQLALAREPAGLRWDPRRLKAVHPRHRAAEATLHRACEFAVVTAFGPITDQPRGVQVARAAAYSLARAIDGVAADLVTGHIFYTADTEGLSTERARFVLADQWLADALPPVRSNGRCTAADPDQDPEGVNGCSCVRLLTSGLRRFGLPELAISDVACPHDVAALNVLRTTARRLLSDHWSWLATGPATRTRAMDANLTLSATDFDGFWGSTRRDHSPAPSSFQVRLTSITPRLLAITPPNDFHGTVNDWLWSGTLPPGMYDLLSSPADEDLHPLAHQPTPAP</sequence>
<evidence type="ECO:0000313" key="1">
    <source>
        <dbReference type="EMBL" id="MFC6882414.1"/>
    </source>
</evidence>